<evidence type="ECO:0000313" key="10">
    <source>
        <dbReference type="Proteomes" id="UP000596929"/>
    </source>
</evidence>
<keyword evidence="3" id="KW-0645">Protease</keyword>
<keyword evidence="7 8" id="KW-0472">Membrane</keyword>
<evidence type="ECO:0000256" key="7">
    <source>
        <dbReference type="ARBA" id="ARBA00023136"/>
    </source>
</evidence>
<feature type="transmembrane region" description="Helical" evidence="8">
    <location>
        <begin position="142"/>
        <end position="161"/>
    </location>
</feature>
<organism evidence="9 10">
    <name type="scientific">Clostridium hominis</name>
    <dbReference type="NCBI Taxonomy" id="2763036"/>
    <lineage>
        <taxon>Bacteria</taxon>
        <taxon>Bacillati</taxon>
        <taxon>Bacillota</taxon>
        <taxon>Clostridia</taxon>
        <taxon>Eubacteriales</taxon>
        <taxon>Clostridiaceae</taxon>
        <taxon>Clostridium</taxon>
    </lineage>
</organism>
<keyword evidence="10" id="KW-1185">Reference proteome</keyword>
<dbReference type="InterPro" id="IPR006741">
    <property type="entry name" value="AgrB"/>
</dbReference>
<dbReference type="Proteomes" id="UP000596929">
    <property type="component" value="Unassembled WGS sequence"/>
</dbReference>
<proteinExistence type="predicted"/>
<accession>A0ABR7DH90</accession>
<evidence type="ECO:0000256" key="3">
    <source>
        <dbReference type="ARBA" id="ARBA00022670"/>
    </source>
</evidence>
<keyword evidence="4 8" id="KW-0812">Transmembrane</keyword>
<evidence type="ECO:0000256" key="8">
    <source>
        <dbReference type="SAM" id="Phobius"/>
    </source>
</evidence>
<evidence type="ECO:0000256" key="5">
    <source>
        <dbReference type="ARBA" id="ARBA00022801"/>
    </source>
</evidence>
<sequence length="193" mass="22311">MMRNIIEKFVRNIAIYNNFTDEQMEEIEYTLKVISYELIKIIAIIFIFYLFGYLKESLTILFVMCITKPFIGGYHEDSQMKCFIATLILVVIIIQLAITSNISYISAVELNFLSVFVVYNRAPIVNDKMPITKNSLIKRNRIIGIINISVLAIGSLIFFNSTVLSQVIIWTVCVQAMLMFNKNEYKTYKGVKK</sequence>
<keyword evidence="6 8" id="KW-1133">Transmembrane helix</keyword>
<gene>
    <name evidence="9" type="ORF">H8S20_18030</name>
</gene>
<name>A0ABR7DH90_9CLOT</name>
<keyword evidence="5" id="KW-0378">Hydrolase</keyword>
<evidence type="ECO:0000313" key="9">
    <source>
        <dbReference type="EMBL" id="MBC5630756.1"/>
    </source>
</evidence>
<keyword evidence="2" id="KW-0673">Quorum sensing</keyword>
<feature type="transmembrane region" description="Helical" evidence="8">
    <location>
        <begin position="167"/>
        <end position="183"/>
    </location>
</feature>
<dbReference type="Pfam" id="PF04647">
    <property type="entry name" value="AgrB"/>
    <property type="match status" value="1"/>
</dbReference>
<dbReference type="SMART" id="SM00793">
    <property type="entry name" value="AgrB"/>
    <property type="match status" value="1"/>
</dbReference>
<dbReference type="EMBL" id="JACOOO010000043">
    <property type="protein sequence ID" value="MBC5630756.1"/>
    <property type="molecule type" value="Genomic_DNA"/>
</dbReference>
<evidence type="ECO:0000256" key="6">
    <source>
        <dbReference type="ARBA" id="ARBA00022989"/>
    </source>
</evidence>
<keyword evidence="1" id="KW-1003">Cell membrane</keyword>
<feature type="transmembrane region" description="Helical" evidence="8">
    <location>
        <begin position="82"/>
        <end position="98"/>
    </location>
</feature>
<comment type="caution">
    <text evidence="9">The sequence shown here is derived from an EMBL/GenBank/DDBJ whole genome shotgun (WGS) entry which is preliminary data.</text>
</comment>
<protein>
    <submittedName>
        <fullName evidence="9">Accessory gene regulator B family protein</fullName>
    </submittedName>
</protein>
<reference evidence="9 10" key="1">
    <citation type="submission" date="2020-08" db="EMBL/GenBank/DDBJ databases">
        <title>Genome public.</title>
        <authorList>
            <person name="Liu C."/>
            <person name="Sun Q."/>
        </authorList>
    </citation>
    <scope>NUCLEOTIDE SEQUENCE [LARGE SCALE GENOMIC DNA]</scope>
    <source>
        <strain evidence="9 10">NSJ-6</strain>
    </source>
</reference>
<evidence type="ECO:0000256" key="4">
    <source>
        <dbReference type="ARBA" id="ARBA00022692"/>
    </source>
</evidence>
<evidence type="ECO:0000256" key="2">
    <source>
        <dbReference type="ARBA" id="ARBA00022654"/>
    </source>
</evidence>
<evidence type="ECO:0000256" key="1">
    <source>
        <dbReference type="ARBA" id="ARBA00022475"/>
    </source>
</evidence>